<dbReference type="Gene3D" id="3.40.50.1820">
    <property type="entry name" value="alpha/beta hydrolase"/>
    <property type="match status" value="1"/>
</dbReference>
<keyword evidence="5" id="KW-0472">Membrane</keyword>
<organism evidence="7">
    <name type="scientific">Arion vulgaris</name>
    <dbReference type="NCBI Taxonomy" id="1028688"/>
    <lineage>
        <taxon>Eukaryota</taxon>
        <taxon>Metazoa</taxon>
        <taxon>Spiralia</taxon>
        <taxon>Lophotrochozoa</taxon>
        <taxon>Mollusca</taxon>
        <taxon>Gastropoda</taxon>
        <taxon>Heterobranchia</taxon>
        <taxon>Euthyneura</taxon>
        <taxon>Panpulmonata</taxon>
        <taxon>Eupulmonata</taxon>
        <taxon>Stylommatophora</taxon>
        <taxon>Helicina</taxon>
        <taxon>Arionoidea</taxon>
        <taxon>Arionidae</taxon>
        <taxon>Arion</taxon>
    </lineage>
</organism>
<dbReference type="InterPro" id="IPR007941">
    <property type="entry name" value="DUF726"/>
</dbReference>
<evidence type="ECO:0008006" key="8">
    <source>
        <dbReference type="Google" id="ProtNLM"/>
    </source>
</evidence>
<comment type="subcellular location">
    <subcellularLocation>
        <location evidence="1">Membrane</location>
        <topology evidence="1">Multi-pass membrane protein</topology>
    </subcellularLocation>
</comment>
<evidence type="ECO:0000256" key="6">
    <source>
        <dbReference type="SAM" id="MobiDB-lite"/>
    </source>
</evidence>
<comment type="similarity">
    <text evidence="2">Belongs to the TMCO4 family.</text>
</comment>
<evidence type="ECO:0000256" key="4">
    <source>
        <dbReference type="ARBA" id="ARBA00022989"/>
    </source>
</evidence>
<keyword evidence="3" id="KW-0812">Transmembrane</keyword>
<dbReference type="InterPro" id="IPR029058">
    <property type="entry name" value="AB_hydrolase_fold"/>
</dbReference>
<reference evidence="7" key="1">
    <citation type="submission" date="2014-12" db="EMBL/GenBank/DDBJ databases">
        <title>Insight into the proteome of Arion vulgaris.</title>
        <authorList>
            <person name="Aradska J."/>
            <person name="Bulat T."/>
            <person name="Smidak R."/>
            <person name="Sarate P."/>
            <person name="Gangsoo J."/>
            <person name="Sialana F."/>
            <person name="Bilban M."/>
            <person name="Lubec G."/>
        </authorList>
    </citation>
    <scope>NUCLEOTIDE SEQUENCE</scope>
    <source>
        <tissue evidence="7">Skin</tissue>
    </source>
</reference>
<feature type="non-terminal residue" evidence="7">
    <location>
        <position position="1"/>
    </location>
</feature>
<feature type="region of interest" description="Disordered" evidence="6">
    <location>
        <begin position="310"/>
        <end position="343"/>
    </location>
</feature>
<keyword evidence="4" id="KW-1133">Transmembrane helix</keyword>
<protein>
    <recommendedName>
        <fullName evidence="8">DUF726 domain-containing protein</fullName>
    </recommendedName>
</protein>
<proteinExistence type="inferred from homology"/>
<dbReference type="PANTHER" id="PTHR17920">
    <property type="entry name" value="TRANSMEMBRANE AND COILED-COIL DOMAIN-CONTAINING PROTEIN 4 TMCO4"/>
    <property type="match status" value="1"/>
</dbReference>
<accession>A0A0B6YUW1</accession>
<evidence type="ECO:0000256" key="2">
    <source>
        <dbReference type="ARBA" id="ARBA00009824"/>
    </source>
</evidence>
<evidence type="ECO:0000313" key="7">
    <source>
        <dbReference type="EMBL" id="CEK60089.1"/>
    </source>
</evidence>
<dbReference type="SUPFAM" id="SSF53474">
    <property type="entry name" value="alpha/beta-Hydrolases"/>
    <property type="match status" value="1"/>
</dbReference>
<evidence type="ECO:0000256" key="5">
    <source>
        <dbReference type="ARBA" id="ARBA00023136"/>
    </source>
</evidence>
<name>A0A0B6YUW1_9EUPU</name>
<dbReference type="Pfam" id="PF05277">
    <property type="entry name" value="DUF726"/>
    <property type="match status" value="1"/>
</dbReference>
<evidence type="ECO:0000256" key="3">
    <source>
        <dbReference type="ARBA" id="ARBA00022692"/>
    </source>
</evidence>
<gene>
    <name evidence="7" type="primary">ORF38377</name>
</gene>
<sequence length="343" mass="37973">VAGAGLTGYKMKKRVGAVDEFRFEPLVGGDKLRADSVTRQLHITIAVTGWLSDKQRDFKLPWETLAESREQYVLCWETKYLVQMGEALSYIFNSAMTMAAKEALKFTVLRGLLAAITWPSTLLAVAGIIDNPWSVALQRSQAAGKMLAEVLLAREQGNRPVTLIGYSLGARVIFSCLEELSKRKGSEGIIEDAVLLGAPAPGDPKVWATFARVVSGRIINGYSRKDWLLKFVYRTSSVQLRIAGLCPVKWDDRRMHNIDLSAVVSGHPDYVQNLNMILNAVGVKSRTKDLTDSSTMSSLTATSLSKSWDSTAMDDLSSSDDEMLEDTRKKMSEEKITHSDFKL</sequence>
<dbReference type="AlphaFoldDB" id="A0A0B6YUW1"/>
<feature type="compositionally biased region" description="Basic and acidic residues" evidence="6">
    <location>
        <begin position="325"/>
        <end position="343"/>
    </location>
</feature>
<dbReference type="PANTHER" id="PTHR17920:SF3">
    <property type="entry name" value="TRANSMEMBRANE AND COILED-COIL DOMAIN-CONTAINING PROTEIN 4"/>
    <property type="match status" value="1"/>
</dbReference>
<dbReference type="EMBL" id="HACG01013224">
    <property type="protein sequence ID" value="CEK60089.1"/>
    <property type="molecule type" value="Transcribed_RNA"/>
</dbReference>
<evidence type="ECO:0000256" key="1">
    <source>
        <dbReference type="ARBA" id="ARBA00004141"/>
    </source>
</evidence>
<dbReference type="GO" id="GO:0016020">
    <property type="term" value="C:membrane"/>
    <property type="evidence" value="ECO:0007669"/>
    <property type="project" value="UniProtKB-SubCell"/>
</dbReference>